<protein>
    <submittedName>
        <fullName evidence="3">Uncharacterized protein</fullName>
    </submittedName>
</protein>
<keyword evidence="2" id="KW-0812">Transmembrane</keyword>
<dbReference type="EMBL" id="BLAG01000004">
    <property type="protein sequence ID" value="GES28036.1"/>
    <property type="molecule type" value="Genomic_DNA"/>
</dbReference>
<feature type="transmembrane region" description="Helical" evidence="2">
    <location>
        <begin position="47"/>
        <end position="66"/>
    </location>
</feature>
<dbReference type="Proteomes" id="UP000325598">
    <property type="component" value="Unassembled WGS sequence"/>
</dbReference>
<dbReference type="AlphaFoldDB" id="A0A5J4L9Q2"/>
<keyword evidence="2" id="KW-1133">Transmembrane helix</keyword>
<accession>A0A5J4L9Q2</accession>
<evidence type="ECO:0000313" key="4">
    <source>
        <dbReference type="Proteomes" id="UP000325598"/>
    </source>
</evidence>
<reference evidence="3 4" key="1">
    <citation type="submission" date="2019-10" db="EMBL/GenBank/DDBJ databases">
        <title>Whole genome shotgun sequence of Streptomyces angustmyceticus NBRC 3934.</title>
        <authorList>
            <person name="Hosoyama A."/>
            <person name="Ichikawa N."/>
            <person name="Kimura A."/>
            <person name="Kitahashi Y."/>
            <person name="Komaki H."/>
            <person name="Uohara A."/>
        </authorList>
    </citation>
    <scope>NUCLEOTIDE SEQUENCE [LARGE SCALE GENOMIC DNA]</scope>
    <source>
        <strain evidence="3 4">NBRC 3934</strain>
    </source>
</reference>
<evidence type="ECO:0000313" key="3">
    <source>
        <dbReference type="EMBL" id="GES28036.1"/>
    </source>
</evidence>
<evidence type="ECO:0000256" key="1">
    <source>
        <dbReference type="SAM" id="MobiDB-lite"/>
    </source>
</evidence>
<keyword evidence="2" id="KW-0472">Membrane</keyword>
<evidence type="ECO:0000256" key="2">
    <source>
        <dbReference type="SAM" id="Phobius"/>
    </source>
</evidence>
<comment type="caution">
    <text evidence="3">The sequence shown here is derived from an EMBL/GenBank/DDBJ whole genome shotgun (WGS) entry which is preliminary data.</text>
</comment>
<keyword evidence="4" id="KW-1185">Reference proteome</keyword>
<name>A0A5J4L9Q2_9ACTN</name>
<feature type="region of interest" description="Disordered" evidence="1">
    <location>
        <begin position="1"/>
        <end position="34"/>
    </location>
</feature>
<gene>
    <name evidence="3" type="ORF">San01_05230</name>
</gene>
<sequence>MRVRRKREQGVSDDGDSGYDDGGAQSGSSVLHGRSANSTDLSVLRRAMRWETLAILVILVVLAAAAS</sequence>
<proteinExistence type="predicted"/>
<organism evidence="3 4">
    <name type="scientific">Streptomyces angustmyceticus</name>
    <dbReference type="NCBI Taxonomy" id="285578"/>
    <lineage>
        <taxon>Bacteria</taxon>
        <taxon>Bacillati</taxon>
        <taxon>Actinomycetota</taxon>
        <taxon>Actinomycetes</taxon>
        <taxon>Kitasatosporales</taxon>
        <taxon>Streptomycetaceae</taxon>
        <taxon>Streptomyces</taxon>
    </lineage>
</organism>